<evidence type="ECO:0000313" key="5">
    <source>
        <dbReference type="Proteomes" id="UP000271624"/>
    </source>
</evidence>
<dbReference type="CDD" id="cd03801">
    <property type="entry name" value="GT4_PimA-like"/>
    <property type="match status" value="1"/>
</dbReference>
<name>A0A3S1CMI9_9CYAN</name>
<dbReference type="Pfam" id="PF00534">
    <property type="entry name" value="Glycos_transf_1"/>
    <property type="match status" value="1"/>
</dbReference>
<dbReference type="Proteomes" id="UP000271624">
    <property type="component" value="Unassembled WGS sequence"/>
</dbReference>
<keyword evidence="2" id="KW-0808">Transferase</keyword>
<gene>
    <name evidence="4" type="ORF">DSM106972_041970</name>
</gene>
<keyword evidence="1" id="KW-0328">Glycosyltransferase</keyword>
<dbReference type="PANTHER" id="PTHR12526:SF510">
    <property type="entry name" value="D-INOSITOL 3-PHOSPHATE GLYCOSYLTRANSFERASE"/>
    <property type="match status" value="1"/>
</dbReference>
<dbReference type="InterPro" id="IPR001296">
    <property type="entry name" value="Glyco_trans_1"/>
</dbReference>
<dbReference type="Gene3D" id="3.40.50.2000">
    <property type="entry name" value="Glycogen Phosphorylase B"/>
    <property type="match status" value="2"/>
</dbReference>
<feature type="domain" description="Glycosyl transferase family 1" evidence="3">
    <location>
        <begin position="179"/>
        <end position="342"/>
    </location>
</feature>
<protein>
    <recommendedName>
        <fullName evidence="3">Glycosyl transferase family 1 domain-containing protein</fullName>
    </recommendedName>
</protein>
<evidence type="ECO:0000256" key="2">
    <source>
        <dbReference type="ARBA" id="ARBA00022679"/>
    </source>
</evidence>
<evidence type="ECO:0000259" key="3">
    <source>
        <dbReference type="Pfam" id="PF00534"/>
    </source>
</evidence>
<dbReference type="AlphaFoldDB" id="A0A3S1CMI9"/>
<comment type="caution">
    <text evidence="4">The sequence shown here is derived from an EMBL/GenBank/DDBJ whole genome shotgun (WGS) entry which is preliminary data.</text>
</comment>
<dbReference type="PANTHER" id="PTHR12526">
    <property type="entry name" value="GLYCOSYLTRANSFERASE"/>
    <property type="match status" value="1"/>
</dbReference>
<dbReference type="SUPFAM" id="SSF53756">
    <property type="entry name" value="UDP-Glycosyltransferase/glycogen phosphorylase"/>
    <property type="match status" value="1"/>
</dbReference>
<keyword evidence="5" id="KW-1185">Reference proteome</keyword>
<dbReference type="EMBL" id="RSCL01000010">
    <property type="protein sequence ID" value="RUT04628.1"/>
    <property type="molecule type" value="Genomic_DNA"/>
</dbReference>
<organism evidence="4 5">
    <name type="scientific">Dulcicalothrix desertica PCC 7102</name>
    <dbReference type="NCBI Taxonomy" id="232991"/>
    <lineage>
        <taxon>Bacteria</taxon>
        <taxon>Bacillati</taxon>
        <taxon>Cyanobacteriota</taxon>
        <taxon>Cyanophyceae</taxon>
        <taxon>Nostocales</taxon>
        <taxon>Calotrichaceae</taxon>
        <taxon>Dulcicalothrix</taxon>
    </lineage>
</organism>
<dbReference type="GO" id="GO:0016757">
    <property type="term" value="F:glycosyltransferase activity"/>
    <property type="evidence" value="ECO:0007669"/>
    <property type="project" value="UniProtKB-KW"/>
</dbReference>
<reference evidence="4" key="1">
    <citation type="submission" date="2018-12" db="EMBL/GenBank/DDBJ databases">
        <authorList>
            <person name="Will S."/>
            <person name="Neumann-Schaal M."/>
            <person name="Henke P."/>
        </authorList>
    </citation>
    <scope>NUCLEOTIDE SEQUENCE</scope>
    <source>
        <strain evidence="4">PCC 7102</strain>
    </source>
</reference>
<reference evidence="4" key="2">
    <citation type="journal article" date="2019" name="Genome Biol. Evol.">
        <title>Day and night: Metabolic profiles and evolutionary relationships of six axenic non-marine cyanobacteria.</title>
        <authorList>
            <person name="Will S.E."/>
            <person name="Henke P."/>
            <person name="Boedeker C."/>
            <person name="Huang S."/>
            <person name="Brinkmann H."/>
            <person name="Rohde M."/>
            <person name="Jarek M."/>
            <person name="Friedl T."/>
            <person name="Seufert S."/>
            <person name="Schumacher M."/>
            <person name="Overmann J."/>
            <person name="Neumann-Schaal M."/>
            <person name="Petersen J."/>
        </authorList>
    </citation>
    <scope>NUCLEOTIDE SEQUENCE [LARGE SCALE GENOMIC DNA]</scope>
    <source>
        <strain evidence="4">PCC 7102</strain>
    </source>
</reference>
<evidence type="ECO:0000313" key="4">
    <source>
        <dbReference type="EMBL" id="RUT04628.1"/>
    </source>
</evidence>
<accession>A0A3S1CMI9</accession>
<proteinExistence type="predicted"/>
<sequence>MGINMKILNLMQCLNLGGMEQSAYILMRETHEKMITWQVQSITPGGVGKKIAANLNIPAKDNLYIGKFGWRSYFELKRKILEFIGDIILVTGPSLTSCLAIKGSSYKKVLGIHFCHGSSIKERLKWKLFYNFFGKDYDAIIYHSQYILEEAKQIAPYLEDKFHLVEYSTQHCSITSEKDKRTARQHLDIPTDKFIIGNAGWLIERKRFDIFLQVCAKISKSYPNVFYLIAGDGPMRQELEILARDLGIIDKVKFLGWQEVLHTFYQALDLVLFNSNSDAFGRTVMEAMGYGVPVVASVLEGGTDSVIIHKENGYLIPKHEIEQLAEYCLKLINEQDLYNKFQLASIETIRKRFSNDLYVQKYLEVFNDVLKAS</sequence>
<evidence type="ECO:0000256" key="1">
    <source>
        <dbReference type="ARBA" id="ARBA00022676"/>
    </source>
</evidence>